<gene>
    <name evidence="1" type="ORF">AVDCRST_MAG65-1155</name>
</gene>
<proteinExistence type="predicted"/>
<evidence type="ECO:0008006" key="2">
    <source>
        <dbReference type="Google" id="ProtNLM"/>
    </source>
</evidence>
<dbReference type="PANTHER" id="PTHR20275:SF0">
    <property type="entry name" value="NAD KINASE"/>
    <property type="match status" value="1"/>
</dbReference>
<accession>A0A6J4RKZ1</accession>
<protein>
    <recommendedName>
        <fullName evidence="2">NAD(+) kinase</fullName>
    </recommendedName>
</protein>
<dbReference type="AlphaFoldDB" id="A0A6J4RKZ1"/>
<dbReference type="Gene3D" id="2.60.200.30">
    <property type="entry name" value="Probable inorganic polyphosphate/atp-NAD kinase, domain 2"/>
    <property type="match status" value="1"/>
</dbReference>
<evidence type="ECO:0000313" key="1">
    <source>
        <dbReference type="EMBL" id="CAA9476512.1"/>
    </source>
</evidence>
<dbReference type="Gene3D" id="3.40.50.10330">
    <property type="entry name" value="Probable inorganic polyphosphate/atp-NAD kinase, domain 1"/>
    <property type="match status" value="1"/>
</dbReference>
<dbReference type="InterPro" id="IPR017438">
    <property type="entry name" value="ATP-NAD_kinase_N"/>
</dbReference>
<dbReference type="InterPro" id="IPR016064">
    <property type="entry name" value="NAD/diacylglycerol_kinase_sf"/>
</dbReference>
<dbReference type="GO" id="GO:0006741">
    <property type="term" value="P:NADP+ biosynthetic process"/>
    <property type="evidence" value="ECO:0007669"/>
    <property type="project" value="TreeGrafter"/>
</dbReference>
<dbReference type="SUPFAM" id="SSF111331">
    <property type="entry name" value="NAD kinase/diacylglycerol kinase-like"/>
    <property type="match status" value="1"/>
</dbReference>
<reference evidence="1" key="1">
    <citation type="submission" date="2020-02" db="EMBL/GenBank/DDBJ databases">
        <authorList>
            <person name="Meier V. D."/>
        </authorList>
    </citation>
    <scope>NUCLEOTIDE SEQUENCE</scope>
    <source>
        <strain evidence="1">AVDCRST_MAG65</strain>
    </source>
</reference>
<dbReference type="EMBL" id="CADCVL010000192">
    <property type="protein sequence ID" value="CAA9476512.1"/>
    <property type="molecule type" value="Genomic_DNA"/>
</dbReference>
<dbReference type="GO" id="GO:0003951">
    <property type="term" value="F:NAD+ kinase activity"/>
    <property type="evidence" value="ECO:0007669"/>
    <property type="project" value="InterPro"/>
</dbReference>
<dbReference type="InterPro" id="IPR017437">
    <property type="entry name" value="ATP-NAD_kinase_PpnK-typ_C"/>
</dbReference>
<dbReference type="GO" id="GO:0019674">
    <property type="term" value="P:NAD+ metabolic process"/>
    <property type="evidence" value="ECO:0007669"/>
    <property type="project" value="InterPro"/>
</dbReference>
<dbReference type="PANTHER" id="PTHR20275">
    <property type="entry name" value="NAD KINASE"/>
    <property type="match status" value="1"/>
</dbReference>
<dbReference type="Pfam" id="PF20143">
    <property type="entry name" value="NAD_kinase_C"/>
    <property type="match status" value="1"/>
</dbReference>
<name>A0A6J4RKZ1_9ACTN</name>
<organism evidence="1">
    <name type="scientific">uncultured Solirubrobacteraceae bacterium</name>
    <dbReference type="NCBI Taxonomy" id="1162706"/>
    <lineage>
        <taxon>Bacteria</taxon>
        <taxon>Bacillati</taxon>
        <taxon>Actinomycetota</taxon>
        <taxon>Thermoleophilia</taxon>
        <taxon>Solirubrobacterales</taxon>
        <taxon>Solirubrobacteraceae</taxon>
        <taxon>environmental samples</taxon>
    </lineage>
</organism>
<sequence>MGVGCGSLGALTSVHATRIAEGLDRVLEGDWQARTLPALELTGPPGEAALHAINDFVFMRGGAGQLSVSVYVDDELYIRFGGDGLVVATSLGSSAYTLASNGPLLAPGAVGMVVTPLAPHGGSCPPLVAGPGSTFEIIVDPGHGGARLEADGQTTADLERFETHRFTIALRPEYATLVTLEDQEPMLAGLRRRRIVMDSPRLLARDDRLAAVAASDGVT</sequence>